<gene>
    <name evidence="1" type="ORF">ACFSAV_04025</name>
</gene>
<dbReference type="Proteomes" id="UP001597420">
    <property type="component" value="Unassembled WGS sequence"/>
</dbReference>
<evidence type="ECO:0000313" key="2">
    <source>
        <dbReference type="Proteomes" id="UP001597420"/>
    </source>
</evidence>
<protein>
    <submittedName>
        <fullName evidence="1">Uncharacterized protein</fullName>
    </submittedName>
</protein>
<comment type="caution">
    <text evidence="1">The sequence shown here is derived from an EMBL/GenBank/DDBJ whole genome shotgun (WGS) entry which is preliminary data.</text>
</comment>
<keyword evidence="2" id="KW-1185">Reference proteome</keyword>
<name>A0ABW4NTF4_9PAST</name>
<sequence length="423" mass="51174">MHNINVKNIIKLFLLKFLRNKYQYKINIENNIVKIEKKYDEFDLSQLNYVYLVKDPDIRNNRLTLYLNDIFKIGVNYRGFTKMYQELSCRFGFDDALFFQYLYKKGPFSIQIWRKKQIQNYDILDEEYTDYTQGFEIQSPEKKFIPWGTTYEALFQHTQFEEKWISYNFIYPIRIGRLLLKNVWLTPSVRRDVPILELYTDCYHESATEKSYLELKSSLTNNKKLITSFSEERNNPKLYKSVVNFNHIEFELHYHRHFKYYFDTGYSKLIIRNNTEYLEYVINEPYESQLIISDYLIIDHQDLIKIDYTYSASVKRRPPKIKEKFRDGQTVIWTDDVNHKIGFTSNDRAIVFDKNEIECFTLANTETTRRNNESSLTICFFDKNKEAITIFLAEHHFLTQYVDKIKTLTQKEVLYIEQYIEDV</sequence>
<organism evidence="1 2">
    <name type="scientific">Pasteurella oralis</name>
    <dbReference type="NCBI Taxonomy" id="1071947"/>
    <lineage>
        <taxon>Bacteria</taxon>
        <taxon>Pseudomonadati</taxon>
        <taxon>Pseudomonadota</taxon>
        <taxon>Gammaproteobacteria</taxon>
        <taxon>Pasteurellales</taxon>
        <taxon>Pasteurellaceae</taxon>
        <taxon>Pasteurella</taxon>
    </lineage>
</organism>
<dbReference type="RefSeq" id="WP_379096439.1">
    <property type="nucleotide sequence ID" value="NZ_JBHUFP010000004.1"/>
</dbReference>
<accession>A0ABW4NTF4</accession>
<dbReference type="EMBL" id="JBHUFP010000004">
    <property type="protein sequence ID" value="MFD1805548.1"/>
    <property type="molecule type" value="Genomic_DNA"/>
</dbReference>
<evidence type="ECO:0000313" key="1">
    <source>
        <dbReference type="EMBL" id="MFD1805548.1"/>
    </source>
</evidence>
<reference evidence="2" key="1">
    <citation type="journal article" date="2019" name="Int. J. Syst. Evol. Microbiol.">
        <title>The Global Catalogue of Microorganisms (GCM) 10K type strain sequencing project: providing services to taxonomists for standard genome sequencing and annotation.</title>
        <authorList>
            <consortium name="The Broad Institute Genomics Platform"/>
            <consortium name="The Broad Institute Genome Sequencing Center for Infectious Disease"/>
            <person name="Wu L."/>
            <person name="Ma J."/>
        </authorList>
    </citation>
    <scope>NUCLEOTIDE SEQUENCE [LARGE SCALE GENOMIC DNA]</scope>
    <source>
        <strain evidence="2">CCM 7950</strain>
    </source>
</reference>
<proteinExistence type="predicted"/>